<dbReference type="AlphaFoldDB" id="A0A2G5D3S2"/>
<dbReference type="InParanoid" id="A0A2G5D3S2"/>
<dbReference type="CDD" id="cd01837">
    <property type="entry name" value="SGNH_plant_lipase_like"/>
    <property type="match status" value="1"/>
</dbReference>
<dbReference type="InterPro" id="IPR035669">
    <property type="entry name" value="SGNH_plant_lipase-like"/>
</dbReference>
<dbReference type="OrthoDB" id="1600564at2759"/>
<dbReference type="InterPro" id="IPR001087">
    <property type="entry name" value="GDSL"/>
</dbReference>
<dbReference type="InterPro" id="IPR036514">
    <property type="entry name" value="SGNH_hydro_sf"/>
</dbReference>
<comment type="similarity">
    <text evidence="1">Belongs to the 'GDSL' lipolytic enzyme family.</text>
</comment>
<gene>
    <name evidence="3" type="ORF">AQUCO_02800065v1</name>
</gene>
<feature type="signal peptide" evidence="2">
    <location>
        <begin position="1"/>
        <end position="25"/>
    </location>
</feature>
<evidence type="ECO:0000256" key="1">
    <source>
        <dbReference type="ARBA" id="ARBA00008668"/>
    </source>
</evidence>
<organism evidence="3 4">
    <name type="scientific">Aquilegia coerulea</name>
    <name type="common">Rocky mountain columbine</name>
    <dbReference type="NCBI Taxonomy" id="218851"/>
    <lineage>
        <taxon>Eukaryota</taxon>
        <taxon>Viridiplantae</taxon>
        <taxon>Streptophyta</taxon>
        <taxon>Embryophyta</taxon>
        <taxon>Tracheophyta</taxon>
        <taxon>Spermatophyta</taxon>
        <taxon>Magnoliopsida</taxon>
        <taxon>Ranunculales</taxon>
        <taxon>Ranunculaceae</taxon>
        <taxon>Thalictroideae</taxon>
        <taxon>Aquilegia</taxon>
    </lineage>
</organism>
<accession>A0A2G5D3S2</accession>
<dbReference type="Proteomes" id="UP000230069">
    <property type="component" value="Unassembled WGS sequence"/>
</dbReference>
<dbReference type="PANTHER" id="PTHR45642:SF95">
    <property type="entry name" value="GDSL-LIKE LIPASE_ACYLHYDROLASE FAMILY PROTEIN, EXPRESSED"/>
    <property type="match status" value="1"/>
</dbReference>
<dbReference type="EMBL" id="KZ305045">
    <property type="protein sequence ID" value="PIA38155.1"/>
    <property type="molecule type" value="Genomic_DNA"/>
</dbReference>
<dbReference type="InterPro" id="IPR050592">
    <property type="entry name" value="GDSL_lipolytic_enzyme"/>
</dbReference>
<dbReference type="Pfam" id="PF00657">
    <property type="entry name" value="Lipase_GDSL"/>
    <property type="match status" value="1"/>
</dbReference>
<dbReference type="PANTHER" id="PTHR45642">
    <property type="entry name" value="GDSL ESTERASE/LIPASE EXL3"/>
    <property type="match status" value="1"/>
</dbReference>
<proteinExistence type="inferred from homology"/>
<sequence>MIPKHNLAVLCLVMSFFVFSRETGAKVPAMLVFGDSTVDAGNNDYIPTLIRSNFKPYGRDFKGGKPTGRFCNGRLITDFISEAFGIKPDIPAYLDPAYGIKDFATGVTFASAGSRYDNLTAGIASVIPLWKQLEFFKNYERNLVNFMGMANANKMLREALYFISIGTNDFIINYYSLPQGRRTQFRVEEYENYLLSISENFIRKIYQLGARKIALAGLPPFGCLPTVRTTTAGGSCKADYNNVARNYNAKLKILIAKLRMELIGMRLLYTDFYNPLLQIINNPKPYGFEVVATGCCGTGTYEVAYLCREYDLFSCKDTSKYVFWDAIHPSDKLYHIVADYLMKTTFAQLL</sequence>
<name>A0A2G5D3S2_AQUCA</name>
<reference evidence="3 4" key="1">
    <citation type="submission" date="2017-09" db="EMBL/GenBank/DDBJ databases">
        <title>WGS assembly of Aquilegia coerulea Goldsmith.</title>
        <authorList>
            <person name="Hodges S."/>
            <person name="Kramer E."/>
            <person name="Nordborg M."/>
            <person name="Tomkins J."/>
            <person name="Borevitz J."/>
            <person name="Derieg N."/>
            <person name="Yan J."/>
            <person name="Mihaltcheva S."/>
            <person name="Hayes R.D."/>
            <person name="Rokhsar D."/>
        </authorList>
    </citation>
    <scope>NUCLEOTIDE SEQUENCE [LARGE SCALE GENOMIC DNA]</scope>
    <source>
        <strain evidence="4">cv. Goldsmith</strain>
    </source>
</reference>
<dbReference type="GO" id="GO:0016788">
    <property type="term" value="F:hydrolase activity, acting on ester bonds"/>
    <property type="evidence" value="ECO:0007669"/>
    <property type="project" value="InterPro"/>
</dbReference>
<keyword evidence="2" id="KW-0732">Signal</keyword>
<evidence type="ECO:0000256" key="2">
    <source>
        <dbReference type="SAM" id="SignalP"/>
    </source>
</evidence>
<dbReference type="SUPFAM" id="SSF52266">
    <property type="entry name" value="SGNH hydrolase"/>
    <property type="match status" value="1"/>
</dbReference>
<evidence type="ECO:0000313" key="3">
    <source>
        <dbReference type="EMBL" id="PIA38155.1"/>
    </source>
</evidence>
<dbReference type="STRING" id="218851.A0A2G5D3S2"/>
<dbReference type="Gene3D" id="3.40.50.1110">
    <property type="entry name" value="SGNH hydrolase"/>
    <property type="match status" value="1"/>
</dbReference>
<keyword evidence="4" id="KW-1185">Reference proteome</keyword>
<dbReference type="FunFam" id="3.40.50.1110:FF:000003">
    <property type="entry name" value="GDSL esterase/lipase APG"/>
    <property type="match status" value="1"/>
</dbReference>
<feature type="chain" id="PRO_5013666957" evidence="2">
    <location>
        <begin position="26"/>
        <end position="350"/>
    </location>
</feature>
<protein>
    <submittedName>
        <fullName evidence="3">Uncharacterized protein</fullName>
    </submittedName>
</protein>
<evidence type="ECO:0000313" key="4">
    <source>
        <dbReference type="Proteomes" id="UP000230069"/>
    </source>
</evidence>